<dbReference type="PROSITE" id="PS51257">
    <property type="entry name" value="PROKAR_LIPOPROTEIN"/>
    <property type="match status" value="1"/>
</dbReference>
<accession>F4A2E8</accession>
<proteinExistence type="predicted"/>
<dbReference type="InterPro" id="IPR050490">
    <property type="entry name" value="Bact_solute-bd_prot1"/>
</dbReference>
<evidence type="ECO:0000256" key="2">
    <source>
        <dbReference type="SAM" id="SignalP"/>
    </source>
</evidence>
<dbReference type="AlphaFoldDB" id="F4A2E8"/>
<feature type="region of interest" description="Disordered" evidence="1">
    <location>
        <begin position="27"/>
        <end position="50"/>
    </location>
</feature>
<feature type="signal peptide" evidence="2">
    <location>
        <begin position="1"/>
        <end position="23"/>
    </location>
</feature>
<sequence length="452" mass="50804">MKRFGRPLAILLVLLLSLSMVLAGCSNSEQSEQSTPPADQGQDDGEQAAADMPKEKVKLDFWSFWGSATRRPIIEKIVSDFNGSQDGIEVKYTFVPWGDIWTKNLAAIAAGNPPDAIINDINTVAHRANQKQNTNLAPYLSKESENIQERFFPQLWEAVLFNGEAYGLPFNTDTRLLFWNKEHFAEVGLDPESPPQTWAQLEEYAKKLDKVENGKYTRIGFYPLWGVGADIWMLNSDGKNFIDKDGNVYVNTPEKIQALEWIVNWRNRLGEKTVNAFQAEFGSQQADPFISGKVSMMVQNMNFYTQLRDYGKDVKYGVTFVPEREEGSGHWSWGGGFAVEIPYGAKHPEESYQFIKYLTDVDAQSYWAKWGLDMVANKNAANDPELQSIDVYKVAVEAMDKTLITPTPIFAPDFISLLNPQIDAAVLGKASVQDALNKAQSDIENLVKSNKK</sequence>
<feature type="chain" id="PRO_5039090010" evidence="2">
    <location>
        <begin position="24"/>
        <end position="452"/>
    </location>
</feature>
<dbReference type="RefSeq" id="WP_013781642.1">
    <property type="nucleotide sequence ID" value="NC_015520.1"/>
</dbReference>
<dbReference type="HOGENOM" id="CLU_031285_10_0_9"/>
<reference evidence="4" key="1">
    <citation type="submission" date="2010-11" db="EMBL/GenBank/DDBJ databases">
        <title>The complete genome of Mahella australiensis DSM 15567.</title>
        <authorList>
            <consortium name="US DOE Joint Genome Institute (JGI-PGF)"/>
            <person name="Lucas S."/>
            <person name="Copeland A."/>
            <person name="Lapidus A."/>
            <person name="Bruce D."/>
            <person name="Goodwin L."/>
            <person name="Pitluck S."/>
            <person name="Kyrpides N."/>
            <person name="Mavromatis K."/>
            <person name="Pagani I."/>
            <person name="Ivanova N."/>
            <person name="Teshima H."/>
            <person name="Brettin T."/>
            <person name="Detter J.C."/>
            <person name="Han C."/>
            <person name="Tapia R."/>
            <person name="Land M."/>
            <person name="Hauser L."/>
            <person name="Markowitz V."/>
            <person name="Cheng J.-F."/>
            <person name="Hugenholtz P."/>
            <person name="Woyke T."/>
            <person name="Wu D."/>
            <person name="Spring S."/>
            <person name="Pukall R."/>
            <person name="Steenblock K."/>
            <person name="Schneider S."/>
            <person name="Klenk H.-P."/>
            <person name="Eisen J.A."/>
        </authorList>
    </citation>
    <scope>NUCLEOTIDE SEQUENCE [LARGE SCALE GENOMIC DNA]</scope>
    <source>
        <strain evidence="4">DSM 15567 / CIP 107919 / 50-1 BON</strain>
    </source>
</reference>
<dbReference type="eggNOG" id="COG1653">
    <property type="taxonomic scope" value="Bacteria"/>
</dbReference>
<dbReference type="STRING" id="697281.Mahau_2038"/>
<dbReference type="CDD" id="cd14748">
    <property type="entry name" value="PBP2_UgpB"/>
    <property type="match status" value="1"/>
</dbReference>
<keyword evidence="4" id="KW-1185">Reference proteome</keyword>
<evidence type="ECO:0000313" key="4">
    <source>
        <dbReference type="Proteomes" id="UP000008457"/>
    </source>
</evidence>
<gene>
    <name evidence="3" type="ordered locus">Mahau_2038</name>
</gene>
<reference evidence="3 4" key="2">
    <citation type="journal article" date="2011" name="Stand. Genomic Sci.">
        <title>Complete genome sequence of Mahella australiensis type strain (50-1 BON).</title>
        <authorList>
            <person name="Sikorski J."/>
            <person name="Teshima H."/>
            <person name="Nolan M."/>
            <person name="Lucas S."/>
            <person name="Hammon N."/>
            <person name="Deshpande S."/>
            <person name="Cheng J.F."/>
            <person name="Pitluck S."/>
            <person name="Liolios K."/>
            <person name="Pagani I."/>
            <person name="Ivanova N."/>
            <person name="Huntemann M."/>
            <person name="Mavromatis K."/>
            <person name="Ovchinikova G."/>
            <person name="Pati A."/>
            <person name="Tapia R."/>
            <person name="Han C."/>
            <person name="Goodwin L."/>
            <person name="Chen A."/>
            <person name="Palaniappan K."/>
            <person name="Land M."/>
            <person name="Hauser L."/>
            <person name="Ngatchou-Djao O.D."/>
            <person name="Rohde M."/>
            <person name="Pukall R."/>
            <person name="Spring S."/>
            <person name="Abt B."/>
            <person name="Goker M."/>
            <person name="Detter J.C."/>
            <person name="Woyke T."/>
            <person name="Bristow J."/>
            <person name="Markowitz V."/>
            <person name="Hugenholtz P."/>
            <person name="Eisen J.A."/>
            <person name="Kyrpides N.C."/>
            <person name="Klenk H.P."/>
            <person name="Lapidus A."/>
        </authorList>
    </citation>
    <scope>NUCLEOTIDE SEQUENCE [LARGE SCALE GENOMIC DNA]</scope>
    <source>
        <strain evidence="4">DSM 15567 / CIP 107919 / 50-1 BON</strain>
    </source>
</reference>
<dbReference type="Proteomes" id="UP000008457">
    <property type="component" value="Chromosome"/>
</dbReference>
<dbReference type="PANTHER" id="PTHR43649:SF12">
    <property type="entry name" value="DIACETYLCHITOBIOSE BINDING PROTEIN DASA"/>
    <property type="match status" value="1"/>
</dbReference>
<dbReference type="EMBL" id="CP002360">
    <property type="protein sequence ID" value="AEE97214.1"/>
    <property type="molecule type" value="Genomic_DNA"/>
</dbReference>
<dbReference type="KEGG" id="mas:Mahau_2038"/>
<protein>
    <submittedName>
        <fullName evidence="3">Extracellular solute-binding protein family 1</fullName>
    </submittedName>
</protein>
<name>F4A2E8_MAHA5</name>
<feature type="compositionally biased region" description="Polar residues" evidence="1">
    <location>
        <begin position="27"/>
        <end position="37"/>
    </location>
</feature>
<dbReference type="Gene3D" id="3.40.190.10">
    <property type="entry name" value="Periplasmic binding protein-like II"/>
    <property type="match status" value="2"/>
</dbReference>
<keyword evidence="2" id="KW-0732">Signal</keyword>
<dbReference type="SUPFAM" id="SSF53850">
    <property type="entry name" value="Periplasmic binding protein-like II"/>
    <property type="match status" value="1"/>
</dbReference>
<organism evidence="3 4">
    <name type="scientific">Mahella australiensis (strain DSM 15567 / CIP 107919 / 50-1 BON)</name>
    <dbReference type="NCBI Taxonomy" id="697281"/>
    <lineage>
        <taxon>Bacteria</taxon>
        <taxon>Bacillati</taxon>
        <taxon>Bacillota</taxon>
        <taxon>Clostridia</taxon>
        <taxon>Thermoanaerobacterales</taxon>
        <taxon>Thermoanaerobacterales Family IV. Incertae Sedis</taxon>
        <taxon>Mahella</taxon>
    </lineage>
</organism>
<dbReference type="OrthoDB" id="9795467at2"/>
<evidence type="ECO:0000313" key="3">
    <source>
        <dbReference type="EMBL" id="AEE97214.1"/>
    </source>
</evidence>
<dbReference type="PANTHER" id="PTHR43649">
    <property type="entry name" value="ARABINOSE-BINDING PROTEIN-RELATED"/>
    <property type="match status" value="1"/>
</dbReference>
<dbReference type="Pfam" id="PF01547">
    <property type="entry name" value="SBP_bac_1"/>
    <property type="match status" value="1"/>
</dbReference>
<dbReference type="InterPro" id="IPR006059">
    <property type="entry name" value="SBP"/>
</dbReference>
<evidence type="ECO:0000256" key="1">
    <source>
        <dbReference type="SAM" id="MobiDB-lite"/>
    </source>
</evidence>